<sequence>YDARVLEFETRHRDLVRQQEETLEGHRAETEAKLQQAEERRRELIREHEENLFNQAAEFEKSKNFSVDALNARHYTELKKRDDVIDSLREELNSLKKQVQRLRAADSGAQSPAINVETSEPQSVEDRDVSAEAIPCALEEGTRFEEFLTPMETQEEQEPQFEEAGTTQASAPADSDADSDNSYDMDFTHLDSQIGDPETDPAATKLTVDTAKTTTTSADDETSTPLDQQPPSATTTYSNSALTSQLAHLEAALELSRKETFHERAALQAQLTSLRAELSATKQEKASLQSKLANFNAAMDERADAVFELGGVEDDDVFYTGDKDGQEGKKKRTIEGTLASLRLQAKQLEELNEEFLSQSMRWSGILPLKQM</sequence>
<dbReference type="Proteomes" id="UP000729357">
    <property type="component" value="Unassembled WGS sequence"/>
</dbReference>
<feature type="compositionally biased region" description="Low complexity" evidence="2">
    <location>
        <begin position="202"/>
        <end position="217"/>
    </location>
</feature>
<dbReference type="EMBL" id="JAHFXS010000553">
    <property type="protein sequence ID" value="KAG9983873.1"/>
    <property type="molecule type" value="Genomic_DNA"/>
</dbReference>
<protein>
    <submittedName>
        <fullName evidence="3">Uncharacterized protein</fullName>
    </submittedName>
</protein>
<evidence type="ECO:0000313" key="4">
    <source>
        <dbReference type="Proteomes" id="UP000729357"/>
    </source>
</evidence>
<evidence type="ECO:0000313" key="3">
    <source>
        <dbReference type="EMBL" id="KAG9983873.1"/>
    </source>
</evidence>
<proteinExistence type="predicted"/>
<organism evidence="3 4">
    <name type="scientific">Aureobasidium melanogenum</name>
    <name type="common">Aureobasidium pullulans var. melanogenum</name>
    <dbReference type="NCBI Taxonomy" id="46634"/>
    <lineage>
        <taxon>Eukaryota</taxon>
        <taxon>Fungi</taxon>
        <taxon>Dikarya</taxon>
        <taxon>Ascomycota</taxon>
        <taxon>Pezizomycotina</taxon>
        <taxon>Dothideomycetes</taxon>
        <taxon>Dothideomycetidae</taxon>
        <taxon>Dothideales</taxon>
        <taxon>Saccotheciaceae</taxon>
        <taxon>Aureobasidium</taxon>
    </lineage>
</organism>
<gene>
    <name evidence="3" type="ORF">KCU98_g5796</name>
</gene>
<feature type="region of interest" description="Disordered" evidence="2">
    <location>
        <begin position="104"/>
        <end position="128"/>
    </location>
</feature>
<feature type="region of interest" description="Disordered" evidence="2">
    <location>
        <begin position="152"/>
        <end position="240"/>
    </location>
</feature>
<comment type="caution">
    <text evidence="3">The sequence shown here is derived from an EMBL/GenBank/DDBJ whole genome shotgun (WGS) entry which is preliminary data.</text>
</comment>
<dbReference type="AlphaFoldDB" id="A0A9P8FVI3"/>
<reference evidence="3" key="2">
    <citation type="submission" date="2021-08" db="EMBL/GenBank/DDBJ databases">
        <authorList>
            <person name="Gostincar C."/>
            <person name="Sun X."/>
            <person name="Song Z."/>
            <person name="Gunde-Cimerman N."/>
        </authorList>
    </citation>
    <scope>NUCLEOTIDE SEQUENCE</scope>
    <source>
        <strain evidence="3">EXF-9298</strain>
    </source>
</reference>
<evidence type="ECO:0000256" key="1">
    <source>
        <dbReference type="SAM" id="Coils"/>
    </source>
</evidence>
<feature type="coiled-coil region" evidence="1">
    <location>
        <begin position="331"/>
        <end position="358"/>
    </location>
</feature>
<keyword evidence="1" id="KW-0175">Coiled coil</keyword>
<feature type="non-terminal residue" evidence="3">
    <location>
        <position position="1"/>
    </location>
</feature>
<feature type="compositionally biased region" description="Polar residues" evidence="2">
    <location>
        <begin position="225"/>
        <end position="240"/>
    </location>
</feature>
<feature type="non-terminal residue" evidence="3">
    <location>
        <position position="371"/>
    </location>
</feature>
<accession>A0A9P8FVI3</accession>
<feature type="coiled-coil region" evidence="1">
    <location>
        <begin position="20"/>
        <end position="54"/>
    </location>
</feature>
<reference evidence="3" key="1">
    <citation type="journal article" date="2021" name="J Fungi (Basel)">
        <title>Virulence traits and population genomics of the black yeast Aureobasidium melanogenum.</title>
        <authorList>
            <person name="Cernosa A."/>
            <person name="Sun X."/>
            <person name="Gostincar C."/>
            <person name="Fang C."/>
            <person name="Gunde-Cimerman N."/>
            <person name="Song Z."/>
        </authorList>
    </citation>
    <scope>NUCLEOTIDE SEQUENCE</scope>
    <source>
        <strain evidence="3">EXF-9298</strain>
    </source>
</reference>
<name>A0A9P8FVI3_AURME</name>
<evidence type="ECO:0000256" key="2">
    <source>
        <dbReference type="SAM" id="MobiDB-lite"/>
    </source>
</evidence>
<keyword evidence="4" id="KW-1185">Reference proteome</keyword>
<feature type="compositionally biased region" description="Polar residues" evidence="2">
    <location>
        <begin position="108"/>
        <end position="122"/>
    </location>
</feature>